<comment type="subcellular location">
    <subcellularLocation>
        <location evidence="1">Cell membrane</location>
        <topology evidence="1">Multi-pass membrane protein</topology>
    </subcellularLocation>
</comment>
<evidence type="ECO:0000256" key="6">
    <source>
        <dbReference type="SAM" id="Phobius"/>
    </source>
</evidence>
<feature type="transmembrane region" description="Helical" evidence="6">
    <location>
        <begin position="152"/>
        <end position="173"/>
    </location>
</feature>
<reference evidence="8" key="1">
    <citation type="submission" date="2016-08" db="EMBL/GenBank/DDBJ databases">
        <authorList>
            <person name="Varghese N."/>
            <person name="Submissions Spin"/>
        </authorList>
    </citation>
    <scope>NUCLEOTIDE SEQUENCE [LARGE SCALE GENOMIC DNA]</scope>
    <source>
        <strain evidence="8">HAMBI 2975</strain>
    </source>
</reference>
<dbReference type="GO" id="GO:0033228">
    <property type="term" value="P:cysteine export across plasma membrane"/>
    <property type="evidence" value="ECO:0007669"/>
    <property type="project" value="TreeGrafter"/>
</dbReference>
<dbReference type="PANTHER" id="PTHR30086">
    <property type="entry name" value="ARGININE EXPORTER PROTEIN ARGO"/>
    <property type="match status" value="1"/>
</dbReference>
<feature type="transmembrane region" description="Helical" evidence="6">
    <location>
        <begin position="45"/>
        <end position="71"/>
    </location>
</feature>
<dbReference type="GO" id="GO:0005886">
    <property type="term" value="C:plasma membrane"/>
    <property type="evidence" value="ECO:0007669"/>
    <property type="project" value="UniProtKB-SubCell"/>
</dbReference>
<dbReference type="OrthoDB" id="7724143at2"/>
<keyword evidence="2" id="KW-1003">Cell membrane</keyword>
<dbReference type="Proteomes" id="UP000199101">
    <property type="component" value="Unassembled WGS sequence"/>
</dbReference>
<proteinExistence type="predicted"/>
<evidence type="ECO:0000313" key="7">
    <source>
        <dbReference type="EMBL" id="SCB19013.1"/>
    </source>
</evidence>
<feature type="transmembrane region" description="Helical" evidence="6">
    <location>
        <begin position="117"/>
        <end position="140"/>
    </location>
</feature>
<gene>
    <name evidence="7" type="ORF">GA0061103_2651</name>
</gene>
<dbReference type="Pfam" id="PF01810">
    <property type="entry name" value="LysE"/>
    <property type="match status" value="1"/>
</dbReference>
<evidence type="ECO:0000256" key="5">
    <source>
        <dbReference type="ARBA" id="ARBA00023136"/>
    </source>
</evidence>
<protein>
    <submittedName>
        <fullName evidence="7">Threonine/homoserine/homoserine lactone efflux protein</fullName>
    </submittedName>
</protein>
<dbReference type="GO" id="GO:0015171">
    <property type="term" value="F:amino acid transmembrane transporter activity"/>
    <property type="evidence" value="ECO:0007669"/>
    <property type="project" value="TreeGrafter"/>
</dbReference>
<feature type="transmembrane region" description="Helical" evidence="6">
    <location>
        <begin position="6"/>
        <end position="24"/>
    </location>
</feature>
<feature type="transmembrane region" description="Helical" evidence="6">
    <location>
        <begin position="185"/>
        <end position="203"/>
    </location>
</feature>
<evidence type="ECO:0000256" key="4">
    <source>
        <dbReference type="ARBA" id="ARBA00022989"/>
    </source>
</evidence>
<keyword evidence="5 6" id="KW-0472">Membrane</keyword>
<keyword evidence="8" id="KW-1185">Reference proteome</keyword>
<evidence type="ECO:0000256" key="2">
    <source>
        <dbReference type="ARBA" id="ARBA00022475"/>
    </source>
</evidence>
<evidence type="ECO:0000256" key="3">
    <source>
        <dbReference type="ARBA" id="ARBA00022692"/>
    </source>
</evidence>
<dbReference type="STRING" id="410764.GA0061103_2651"/>
<keyword evidence="3 6" id="KW-0812">Transmembrane</keyword>
<keyword evidence="4 6" id="KW-1133">Transmembrane helix</keyword>
<dbReference type="InterPro" id="IPR001123">
    <property type="entry name" value="LeuE-type"/>
</dbReference>
<organism evidence="7 8">
    <name type="scientific">Rhizobium multihospitium</name>
    <dbReference type="NCBI Taxonomy" id="410764"/>
    <lineage>
        <taxon>Bacteria</taxon>
        <taxon>Pseudomonadati</taxon>
        <taxon>Pseudomonadota</taxon>
        <taxon>Alphaproteobacteria</taxon>
        <taxon>Hyphomicrobiales</taxon>
        <taxon>Rhizobiaceae</taxon>
        <taxon>Rhizobium/Agrobacterium group</taxon>
        <taxon>Rhizobium</taxon>
    </lineage>
</organism>
<dbReference type="AlphaFoldDB" id="A0A1C3UU25"/>
<accession>A0A1C3UU25</accession>
<evidence type="ECO:0000313" key="8">
    <source>
        <dbReference type="Proteomes" id="UP000199101"/>
    </source>
</evidence>
<dbReference type="PANTHER" id="PTHR30086:SF20">
    <property type="entry name" value="ARGININE EXPORTER PROTEIN ARGO-RELATED"/>
    <property type="match status" value="1"/>
</dbReference>
<sequence>MSDPDGLFYPILTLLLAALVIMGSPGPSTISATAMGAAYGFRRSLGYVFGLIAGTVAVLLAVAAGVVAILLSVPHGALVLTIVSAVYILYLAFKIATAPPLSRRDDRVAAPAFSGGFLLAVANPKAYLAIAAVFAGVSLFQDQRLLDAASKIVLLTAMIVAIHMIWLLVGASLSRFLQDPKISRIVNILLAILLIVATVVAVLE</sequence>
<feature type="transmembrane region" description="Helical" evidence="6">
    <location>
        <begin position="77"/>
        <end position="96"/>
    </location>
</feature>
<dbReference type="RefSeq" id="WP_092709355.1">
    <property type="nucleotide sequence ID" value="NZ_FMAG01000002.1"/>
</dbReference>
<evidence type="ECO:0000256" key="1">
    <source>
        <dbReference type="ARBA" id="ARBA00004651"/>
    </source>
</evidence>
<name>A0A1C3UU25_9HYPH</name>
<dbReference type="EMBL" id="FMAG01000002">
    <property type="protein sequence ID" value="SCB19013.1"/>
    <property type="molecule type" value="Genomic_DNA"/>
</dbReference>